<feature type="transmembrane region" description="Helical" evidence="1">
    <location>
        <begin position="34"/>
        <end position="54"/>
    </location>
</feature>
<reference evidence="3" key="1">
    <citation type="journal article" date="2006" name="PLoS Biol.">
        <title>Macronuclear genome sequence of the ciliate Tetrahymena thermophila, a model eukaryote.</title>
        <authorList>
            <person name="Eisen J.A."/>
            <person name="Coyne R.S."/>
            <person name="Wu M."/>
            <person name="Wu D."/>
            <person name="Thiagarajan M."/>
            <person name="Wortman J.R."/>
            <person name="Badger J.H."/>
            <person name="Ren Q."/>
            <person name="Amedeo P."/>
            <person name="Jones K.M."/>
            <person name="Tallon L.J."/>
            <person name="Delcher A.L."/>
            <person name="Salzberg S.L."/>
            <person name="Silva J.C."/>
            <person name="Haas B.J."/>
            <person name="Majoros W.H."/>
            <person name="Farzad M."/>
            <person name="Carlton J.M."/>
            <person name="Smith R.K. Jr."/>
            <person name="Garg J."/>
            <person name="Pearlman R.E."/>
            <person name="Karrer K.M."/>
            <person name="Sun L."/>
            <person name="Manning G."/>
            <person name="Elde N.C."/>
            <person name="Turkewitz A.P."/>
            <person name="Asai D.J."/>
            <person name="Wilkes D.E."/>
            <person name="Wang Y."/>
            <person name="Cai H."/>
            <person name="Collins K."/>
            <person name="Stewart B.A."/>
            <person name="Lee S.R."/>
            <person name="Wilamowska K."/>
            <person name="Weinberg Z."/>
            <person name="Ruzzo W.L."/>
            <person name="Wloga D."/>
            <person name="Gaertig J."/>
            <person name="Frankel J."/>
            <person name="Tsao C.-C."/>
            <person name="Gorovsky M.A."/>
            <person name="Keeling P.J."/>
            <person name="Waller R.F."/>
            <person name="Patron N.J."/>
            <person name="Cherry J.M."/>
            <person name="Stover N.A."/>
            <person name="Krieger C.J."/>
            <person name="del Toro C."/>
            <person name="Ryder H.F."/>
            <person name="Williamson S.C."/>
            <person name="Barbeau R.A."/>
            <person name="Hamilton E.P."/>
            <person name="Orias E."/>
        </authorList>
    </citation>
    <scope>NUCLEOTIDE SEQUENCE [LARGE SCALE GENOMIC DNA]</scope>
    <source>
        <strain evidence="3">SB210</strain>
    </source>
</reference>
<evidence type="ECO:0000256" key="1">
    <source>
        <dbReference type="SAM" id="Phobius"/>
    </source>
</evidence>
<dbReference type="Proteomes" id="UP000009168">
    <property type="component" value="Unassembled WGS sequence"/>
</dbReference>
<sequence>MEKQLFTRLKFLQTKTLNRTSIFYNTKVRGLDSLFNHCIFEAFSFLSFFLLVIAHIYKPYNQFLNVKYVCMQSIYLVKRNFSKFIFQIHTKQRRSHEYTKNSFIFIINIFMTFYIYFCKKDIISYHIIQKLQKKQSFFSCVQQLQAAKENIIQPSSNQFQSIFEEFFKA</sequence>
<dbReference type="GeneID" id="24439098"/>
<accession>W7XB98</accession>
<protein>
    <submittedName>
        <fullName evidence="2">Transmembrane protein, putative</fullName>
    </submittedName>
</protein>
<keyword evidence="1" id="KW-1133">Transmembrane helix</keyword>
<keyword evidence="1" id="KW-0472">Membrane</keyword>
<dbReference type="AlphaFoldDB" id="W7XB98"/>
<name>W7XB98_TETTS</name>
<evidence type="ECO:0000313" key="2">
    <source>
        <dbReference type="EMBL" id="EWS73698.1"/>
    </source>
</evidence>
<keyword evidence="3" id="KW-1185">Reference proteome</keyword>
<evidence type="ECO:0000313" key="3">
    <source>
        <dbReference type="Proteomes" id="UP000009168"/>
    </source>
</evidence>
<dbReference type="EMBL" id="GG662650">
    <property type="protein sequence ID" value="EWS73698.1"/>
    <property type="molecule type" value="Genomic_DNA"/>
</dbReference>
<dbReference type="InParanoid" id="W7XB98"/>
<proteinExistence type="predicted"/>
<gene>
    <name evidence="2" type="ORF">TTHERM_000462939</name>
</gene>
<dbReference type="RefSeq" id="XP_012653736.1">
    <property type="nucleotide sequence ID" value="XM_012798282.1"/>
</dbReference>
<dbReference type="KEGG" id="tet:TTHERM_000462939"/>
<feature type="transmembrane region" description="Helical" evidence="1">
    <location>
        <begin position="98"/>
        <end position="117"/>
    </location>
</feature>
<keyword evidence="1 2" id="KW-0812">Transmembrane</keyword>
<organism evidence="2 3">
    <name type="scientific">Tetrahymena thermophila (strain SB210)</name>
    <dbReference type="NCBI Taxonomy" id="312017"/>
    <lineage>
        <taxon>Eukaryota</taxon>
        <taxon>Sar</taxon>
        <taxon>Alveolata</taxon>
        <taxon>Ciliophora</taxon>
        <taxon>Intramacronucleata</taxon>
        <taxon>Oligohymenophorea</taxon>
        <taxon>Hymenostomatida</taxon>
        <taxon>Tetrahymenina</taxon>
        <taxon>Tetrahymenidae</taxon>
        <taxon>Tetrahymena</taxon>
    </lineage>
</organism>